<dbReference type="RefSeq" id="WP_135368567.1">
    <property type="nucleotide sequence ID" value="NZ_RKLX01000018.1"/>
</dbReference>
<keyword evidence="2" id="KW-1185">Reference proteome</keyword>
<gene>
    <name evidence="1" type="ORF">EGT51_10125</name>
</gene>
<organism evidence="1 2">
    <name type="scientific">Levilactobacillus suantsaiihabitans</name>
    <dbReference type="NCBI Taxonomy" id="2487722"/>
    <lineage>
        <taxon>Bacteria</taxon>
        <taxon>Bacillati</taxon>
        <taxon>Bacillota</taxon>
        <taxon>Bacilli</taxon>
        <taxon>Lactobacillales</taxon>
        <taxon>Lactobacillaceae</taxon>
        <taxon>Levilactobacillus</taxon>
    </lineage>
</organism>
<comment type="caution">
    <text evidence="1">The sequence shown here is derived from an EMBL/GenBank/DDBJ whole genome shotgun (WGS) entry which is preliminary data.</text>
</comment>
<proteinExistence type="predicted"/>
<dbReference type="EMBL" id="RKLX01000018">
    <property type="protein sequence ID" value="TGD18030.1"/>
    <property type="molecule type" value="Genomic_DNA"/>
</dbReference>
<dbReference type="AlphaFoldDB" id="A0A4Z0J955"/>
<reference evidence="1 2" key="1">
    <citation type="submission" date="2018-10" db="EMBL/GenBank/DDBJ databases">
        <title>Lactobacillus sp. R7 and Lactobacillus sp. R19 isolated from fermented mustard green product of Taiwan.</title>
        <authorList>
            <person name="Lin S.-T."/>
        </authorList>
    </citation>
    <scope>NUCLEOTIDE SEQUENCE [LARGE SCALE GENOMIC DNA]</scope>
    <source>
        <strain evidence="1 2">BCRC 81129</strain>
    </source>
</reference>
<dbReference type="OrthoDB" id="2324158at2"/>
<accession>A0A4Z0J955</accession>
<evidence type="ECO:0000313" key="1">
    <source>
        <dbReference type="EMBL" id="TGD18030.1"/>
    </source>
</evidence>
<name>A0A4Z0J955_9LACO</name>
<sequence>MEASYLEGLTDQWYQQARATATVDFTKLRPADVTRVVNERPWDLDWSAVLFIKNFRTPHQLADTVVWTKNEGFFRTSASANKLLTKLCTLSAVNWSDLDLELERCRLSGPTPFVDGDLQLITTERPASANNTSWVNGQHIKHIVAGPRRGTVRVLIDDGVSLIFRDTPPRLQKKLHEARELQDFQQRLWQFMQAKHDAKDLRKSSFGRDVREFADYRDLMLCWQLVRKANIPMGLAEIEAILRDLAQRDAHPWHLTDDR</sequence>
<protein>
    <submittedName>
        <fullName evidence="1">Uncharacterized protein</fullName>
    </submittedName>
</protein>
<dbReference type="Proteomes" id="UP000297348">
    <property type="component" value="Unassembled WGS sequence"/>
</dbReference>
<evidence type="ECO:0000313" key="2">
    <source>
        <dbReference type="Proteomes" id="UP000297348"/>
    </source>
</evidence>